<dbReference type="RefSeq" id="WP_238242075.1">
    <property type="nucleotide sequence ID" value="NZ_BPQQ01000146.1"/>
</dbReference>
<accession>A0ABQ4SNH1</accession>
<keyword evidence="2" id="KW-1185">Reference proteome</keyword>
<evidence type="ECO:0008006" key="3">
    <source>
        <dbReference type="Google" id="ProtNLM"/>
    </source>
</evidence>
<reference evidence="1" key="1">
    <citation type="journal article" date="2021" name="Front. Microbiol.">
        <title>Comprehensive Comparative Genomics and Phenotyping of Methylobacterium Species.</title>
        <authorList>
            <person name="Alessa O."/>
            <person name="Ogura Y."/>
            <person name="Fujitani Y."/>
            <person name="Takami H."/>
            <person name="Hayashi T."/>
            <person name="Sahin N."/>
            <person name="Tani A."/>
        </authorList>
    </citation>
    <scope>NUCLEOTIDE SEQUENCE</scope>
    <source>
        <strain evidence="1">DSM 17168</strain>
    </source>
</reference>
<comment type="caution">
    <text evidence="1">The sequence shown here is derived from an EMBL/GenBank/DDBJ whole genome shotgun (WGS) entry which is preliminary data.</text>
</comment>
<name>A0ABQ4SNH1_9HYPH</name>
<proteinExistence type="predicted"/>
<gene>
    <name evidence="1" type="ORF">GMJLKIPL_6596</name>
</gene>
<organism evidence="1 2">
    <name type="scientific">Methylobacterium isbiliense</name>
    <dbReference type="NCBI Taxonomy" id="315478"/>
    <lineage>
        <taxon>Bacteria</taxon>
        <taxon>Pseudomonadati</taxon>
        <taxon>Pseudomonadota</taxon>
        <taxon>Alphaproteobacteria</taxon>
        <taxon>Hyphomicrobiales</taxon>
        <taxon>Methylobacteriaceae</taxon>
        <taxon>Methylobacterium</taxon>
    </lineage>
</organism>
<evidence type="ECO:0000313" key="1">
    <source>
        <dbReference type="EMBL" id="GJE04632.1"/>
    </source>
</evidence>
<reference evidence="1" key="2">
    <citation type="submission" date="2021-08" db="EMBL/GenBank/DDBJ databases">
        <authorList>
            <person name="Tani A."/>
            <person name="Ola A."/>
            <person name="Ogura Y."/>
            <person name="Katsura K."/>
            <person name="Hayashi T."/>
        </authorList>
    </citation>
    <scope>NUCLEOTIDE SEQUENCE</scope>
    <source>
        <strain evidence="1">DSM 17168</strain>
    </source>
</reference>
<protein>
    <recommendedName>
        <fullName evidence="3">DUF2971 domain-containing protein</fullName>
    </recommendedName>
</protein>
<evidence type="ECO:0000313" key="2">
    <source>
        <dbReference type="Proteomes" id="UP001055153"/>
    </source>
</evidence>
<sequence length="241" mass="28146">MPGTAMNFLNLNEKELDQHVYRIMSQEYVVSLFTDKANVLSQVHNWKDKFENFQLNLGGILDGKRFDYGFKDDFVGQCWTRHSLSEAMWGIYANDSSKRYLRIRSTPRKLLTALVATHPEMPHDTCFLGKVDYKSEKDLKIYLKNQGRLELSARRFAQSLLLKRRAFQHESEVRLLYFGDKGMFDDRGLYRYSVDPHEMITQIMADPNRDRRSWDADKAALAEVTGFTGEIKRSKIWLSGL</sequence>
<dbReference type="EMBL" id="BPQQ01000146">
    <property type="protein sequence ID" value="GJE04632.1"/>
    <property type="molecule type" value="Genomic_DNA"/>
</dbReference>
<dbReference type="Proteomes" id="UP001055153">
    <property type="component" value="Unassembled WGS sequence"/>
</dbReference>